<comment type="caution">
    <text evidence="7">The sequence shown here is derived from an EMBL/GenBank/DDBJ whole genome shotgun (WGS) entry which is preliminary data.</text>
</comment>
<keyword evidence="2 4" id="KW-0808">Transferase</keyword>
<feature type="binding site" evidence="4">
    <location>
        <position position="142"/>
    </location>
    <ligand>
        <name>S-adenosyl-L-methionine</name>
        <dbReference type="ChEBI" id="CHEBI:59789"/>
    </ligand>
</feature>
<dbReference type="Gene3D" id="3.40.50.150">
    <property type="entry name" value="Vaccinia Virus protein VP39"/>
    <property type="match status" value="1"/>
</dbReference>
<dbReference type="GO" id="GO:0032259">
    <property type="term" value="P:methylation"/>
    <property type="evidence" value="ECO:0007669"/>
    <property type="project" value="UniProtKB-KW"/>
</dbReference>
<accession>A0A255ZUK2</accession>
<dbReference type="RefSeq" id="WP_094485985.1">
    <property type="nucleotide sequence ID" value="NZ_NOXX01000185.1"/>
</dbReference>
<dbReference type="PANTHER" id="PTHR18895:SF74">
    <property type="entry name" value="MTRF1L RELEASE FACTOR GLUTAMINE METHYLTRANSFERASE"/>
    <property type="match status" value="1"/>
</dbReference>
<dbReference type="CDD" id="cd02440">
    <property type="entry name" value="AdoMet_MTases"/>
    <property type="match status" value="1"/>
</dbReference>
<feature type="domain" description="Methyltransferase" evidence="5">
    <location>
        <begin position="113"/>
        <end position="239"/>
    </location>
</feature>
<dbReference type="Gene3D" id="1.10.8.10">
    <property type="entry name" value="DNA helicase RuvA subunit, C-terminal domain"/>
    <property type="match status" value="1"/>
</dbReference>
<comment type="catalytic activity">
    <reaction evidence="4">
        <text>L-glutaminyl-[peptide chain release factor] + S-adenosyl-L-methionine = N(5)-methyl-L-glutaminyl-[peptide chain release factor] + S-adenosyl-L-homocysteine + H(+)</text>
        <dbReference type="Rhea" id="RHEA:42896"/>
        <dbReference type="Rhea" id="RHEA-COMP:10271"/>
        <dbReference type="Rhea" id="RHEA-COMP:10272"/>
        <dbReference type="ChEBI" id="CHEBI:15378"/>
        <dbReference type="ChEBI" id="CHEBI:30011"/>
        <dbReference type="ChEBI" id="CHEBI:57856"/>
        <dbReference type="ChEBI" id="CHEBI:59789"/>
        <dbReference type="ChEBI" id="CHEBI:61891"/>
        <dbReference type="EC" id="2.1.1.297"/>
    </reaction>
</comment>
<dbReference type="InterPro" id="IPR019874">
    <property type="entry name" value="RF_methyltr_PrmC"/>
</dbReference>
<evidence type="ECO:0000256" key="2">
    <source>
        <dbReference type="ARBA" id="ARBA00022679"/>
    </source>
</evidence>
<dbReference type="HAMAP" id="MF_02126">
    <property type="entry name" value="RF_methyltr_PrmC"/>
    <property type="match status" value="1"/>
</dbReference>
<dbReference type="Pfam" id="PF13847">
    <property type="entry name" value="Methyltransf_31"/>
    <property type="match status" value="1"/>
</dbReference>
<dbReference type="PANTHER" id="PTHR18895">
    <property type="entry name" value="HEMK METHYLTRANSFERASE"/>
    <property type="match status" value="1"/>
</dbReference>
<keyword evidence="1 4" id="KW-0489">Methyltransferase</keyword>
<feature type="domain" description="Release factor glutamine methyltransferase N-terminal" evidence="6">
    <location>
        <begin position="28"/>
        <end position="75"/>
    </location>
</feature>
<dbReference type="NCBIfam" id="TIGR03534">
    <property type="entry name" value="RF_mod_PrmC"/>
    <property type="match status" value="1"/>
</dbReference>
<dbReference type="GO" id="GO:0102559">
    <property type="term" value="F:peptide chain release factor N(5)-glutamine methyltransferase activity"/>
    <property type="evidence" value="ECO:0007669"/>
    <property type="project" value="UniProtKB-EC"/>
</dbReference>
<evidence type="ECO:0000256" key="4">
    <source>
        <dbReference type="HAMAP-Rule" id="MF_02126"/>
    </source>
</evidence>
<proteinExistence type="inferred from homology"/>
<dbReference type="NCBIfam" id="TIGR00536">
    <property type="entry name" value="hemK_fam"/>
    <property type="match status" value="1"/>
</dbReference>
<dbReference type="EC" id="2.1.1.297" evidence="4"/>
<keyword evidence="3 4" id="KW-0949">S-adenosyl-L-methionine</keyword>
<keyword evidence="8" id="KW-1185">Reference proteome</keyword>
<dbReference type="InterPro" id="IPR025714">
    <property type="entry name" value="Methyltranfer_dom"/>
</dbReference>
<comment type="function">
    <text evidence="4">Methylates the class 1 translation termination release factors RF1/PrfA and RF2/PrfB on the glutamine residue of the universally conserved GGQ motif.</text>
</comment>
<sequence>METSLQHFRKSFIGNFPDAQEADTFFFMLLEAYAELTKAQFFAEPDRELSDEIVHQFNAAKVRLLQHEPIQYVLGYEWFYGRKFHVNPHVLIPRPETEELVDWIVEEYQNRGNLKVIDLCTGSGCIAISLALSLKGTVFAIDISAEALAVAEKNAQFLDAATNFILADVLGTELPKDLFDVIVSNPPYVREAEKDEMQANVLDYEPHLALFVTNDDPLLFYRRILEYAQKSLKPEGSLYFEINQYLEKPMRELAVQYNFYGLTTRTDFRGNVRMLKLTRT</sequence>
<dbReference type="InterPro" id="IPR050320">
    <property type="entry name" value="N5-glutamine_MTase"/>
</dbReference>
<dbReference type="AlphaFoldDB" id="A0A255ZUK2"/>
<dbReference type="GO" id="GO:0003676">
    <property type="term" value="F:nucleic acid binding"/>
    <property type="evidence" value="ECO:0007669"/>
    <property type="project" value="InterPro"/>
</dbReference>
<evidence type="ECO:0000313" key="8">
    <source>
        <dbReference type="Proteomes" id="UP000216035"/>
    </source>
</evidence>
<feature type="binding site" evidence="4">
    <location>
        <position position="185"/>
    </location>
    <ligand>
        <name>S-adenosyl-L-methionine</name>
        <dbReference type="ChEBI" id="CHEBI:59789"/>
    </ligand>
</feature>
<dbReference type="InterPro" id="IPR002052">
    <property type="entry name" value="DNA_methylase_N6_adenine_CS"/>
</dbReference>
<evidence type="ECO:0000256" key="1">
    <source>
        <dbReference type="ARBA" id="ARBA00022603"/>
    </source>
</evidence>
<evidence type="ECO:0000259" key="6">
    <source>
        <dbReference type="Pfam" id="PF17827"/>
    </source>
</evidence>
<comment type="caution">
    <text evidence="4">Lacks conserved residue(s) required for the propagation of feature annotation.</text>
</comment>
<dbReference type="OrthoDB" id="9800643at2"/>
<evidence type="ECO:0000313" key="7">
    <source>
        <dbReference type="EMBL" id="OYQ45207.1"/>
    </source>
</evidence>
<dbReference type="EMBL" id="NOXX01000185">
    <property type="protein sequence ID" value="OYQ45207.1"/>
    <property type="molecule type" value="Genomic_DNA"/>
</dbReference>
<gene>
    <name evidence="4 7" type="primary">prmC</name>
    <name evidence="7" type="ORF">CHX27_06670</name>
</gene>
<comment type="similarity">
    <text evidence="4">Belongs to the protein N5-glutamine methyltransferase family. PrmC subfamily.</text>
</comment>
<protein>
    <recommendedName>
        <fullName evidence="4">Release factor glutamine methyltransferase</fullName>
        <shortName evidence="4">RF MTase</shortName>
        <ecNumber evidence="4">2.1.1.297</ecNumber>
    </recommendedName>
    <alternativeName>
        <fullName evidence="4">N5-glutamine methyltransferase PrmC</fullName>
    </alternativeName>
    <alternativeName>
        <fullName evidence="4">Protein-(glutamine-N5) MTase PrmC</fullName>
    </alternativeName>
    <alternativeName>
        <fullName evidence="4">Protein-glutamine N-methyltransferase PrmC</fullName>
    </alternativeName>
</protein>
<dbReference type="InterPro" id="IPR029063">
    <property type="entry name" value="SAM-dependent_MTases_sf"/>
</dbReference>
<evidence type="ECO:0000259" key="5">
    <source>
        <dbReference type="Pfam" id="PF13847"/>
    </source>
</evidence>
<organism evidence="7 8">
    <name type="scientific">Flavobacterium aurantiibacter</name>
    <dbReference type="NCBI Taxonomy" id="2023067"/>
    <lineage>
        <taxon>Bacteria</taxon>
        <taxon>Pseudomonadati</taxon>
        <taxon>Bacteroidota</taxon>
        <taxon>Flavobacteriia</taxon>
        <taxon>Flavobacteriales</taxon>
        <taxon>Flavobacteriaceae</taxon>
        <taxon>Flavobacterium</taxon>
    </lineage>
</organism>
<dbReference type="Proteomes" id="UP000216035">
    <property type="component" value="Unassembled WGS sequence"/>
</dbReference>
<feature type="binding site" evidence="4">
    <location>
        <begin position="185"/>
        <end position="188"/>
    </location>
    <ligand>
        <name>substrate</name>
    </ligand>
</feature>
<dbReference type="InterPro" id="IPR004556">
    <property type="entry name" value="HemK-like"/>
</dbReference>
<dbReference type="Pfam" id="PF17827">
    <property type="entry name" value="PrmC_N"/>
    <property type="match status" value="1"/>
</dbReference>
<dbReference type="PROSITE" id="PS00092">
    <property type="entry name" value="N6_MTASE"/>
    <property type="match status" value="1"/>
</dbReference>
<name>A0A255ZUK2_9FLAO</name>
<evidence type="ECO:0000256" key="3">
    <source>
        <dbReference type="ARBA" id="ARBA00022691"/>
    </source>
</evidence>
<reference evidence="7 8" key="1">
    <citation type="submission" date="2017-07" db="EMBL/GenBank/DDBJ databases">
        <title>Flavobacterium cyanobacteriorum sp. nov., isolated from cyanobacterial aggregates in a eutrophic lake.</title>
        <authorList>
            <person name="Cai H."/>
        </authorList>
    </citation>
    <scope>NUCLEOTIDE SEQUENCE [LARGE SCALE GENOMIC DNA]</scope>
    <source>
        <strain evidence="7 8">TH167</strain>
    </source>
</reference>
<dbReference type="InterPro" id="IPR040758">
    <property type="entry name" value="PrmC_N"/>
</dbReference>
<dbReference type="SUPFAM" id="SSF53335">
    <property type="entry name" value="S-adenosyl-L-methionine-dependent methyltransferases"/>
    <property type="match status" value="1"/>
</dbReference>